<dbReference type="EMBL" id="CP137524">
    <property type="protein sequence ID" value="WOT35774.1"/>
    <property type="molecule type" value="Genomic_DNA"/>
</dbReference>
<dbReference type="InterPro" id="IPR027379">
    <property type="entry name" value="CLS_N"/>
</dbReference>
<dbReference type="Pfam" id="PF09851">
    <property type="entry name" value="SHOCT"/>
    <property type="match status" value="1"/>
</dbReference>
<evidence type="ECO:0000313" key="9">
    <source>
        <dbReference type="EMBL" id="QEV26369.1"/>
    </source>
</evidence>
<evidence type="ECO:0000256" key="5">
    <source>
        <dbReference type="ARBA" id="ARBA00023136"/>
    </source>
</evidence>
<evidence type="ECO:0000256" key="3">
    <source>
        <dbReference type="ARBA" id="ARBA00022692"/>
    </source>
</evidence>
<evidence type="ECO:0000256" key="2">
    <source>
        <dbReference type="ARBA" id="ARBA00022475"/>
    </source>
</evidence>
<reference evidence="10 12" key="2">
    <citation type="journal article" date="2021" name="J. Microbiol. Biotechnol.">
        <title>An Efficient Markerless Deletion System Suitable for the Industrial Strains of Streptomyces.</title>
        <authorList>
            <person name="Dong J."/>
            <person name="Wei J."/>
            <person name="Li H."/>
            <person name="Zhao S."/>
            <person name="Guan W."/>
        </authorList>
    </citation>
    <scope>NUCLEOTIDE SEQUENCE [LARGE SCALE GENOMIC DNA]</scope>
    <source>
        <strain evidence="10 12">CICC 11043</strain>
    </source>
</reference>
<reference evidence="10" key="3">
    <citation type="submission" date="2023-10" db="EMBL/GenBank/DDBJ databases">
        <authorList>
            <person name="guan w."/>
        </authorList>
    </citation>
    <scope>NUCLEOTIDE SEQUENCE</scope>
    <source>
        <strain evidence="10">CICC 11043</strain>
    </source>
</reference>
<keyword evidence="12" id="KW-1185">Reference proteome</keyword>
<keyword evidence="3 6" id="KW-0812">Transmembrane</keyword>
<evidence type="ECO:0000259" key="8">
    <source>
        <dbReference type="Pfam" id="PF13396"/>
    </source>
</evidence>
<dbReference type="Proteomes" id="UP001305002">
    <property type="component" value="Chromosome"/>
</dbReference>
<evidence type="ECO:0000313" key="11">
    <source>
        <dbReference type="Proteomes" id="UP000326598"/>
    </source>
</evidence>
<dbReference type="RefSeq" id="WP_150481769.1">
    <property type="nucleotide sequence ID" value="NZ_BMSO01000001.1"/>
</dbReference>
<keyword evidence="4 6" id="KW-1133">Transmembrane helix</keyword>
<protein>
    <submittedName>
        <fullName evidence="9">SHOCT domain-containing protein</fullName>
    </submittedName>
</protein>
<evidence type="ECO:0000259" key="7">
    <source>
        <dbReference type="Pfam" id="PF09851"/>
    </source>
</evidence>
<proteinExistence type="predicted"/>
<evidence type="ECO:0000256" key="1">
    <source>
        <dbReference type="ARBA" id="ARBA00004651"/>
    </source>
</evidence>
<comment type="subcellular location">
    <subcellularLocation>
        <location evidence="1">Cell membrane</location>
        <topology evidence="1">Multi-pass membrane protein</topology>
    </subcellularLocation>
</comment>
<dbReference type="AlphaFoldDB" id="A0A5J6I1J7"/>
<feature type="transmembrane region" description="Helical" evidence="6">
    <location>
        <begin position="52"/>
        <end position="72"/>
    </location>
</feature>
<evidence type="ECO:0000313" key="12">
    <source>
        <dbReference type="Proteomes" id="UP001305002"/>
    </source>
</evidence>
<reference evidence="10" key="4">
    <citation type="journal article" date="2024" name="Microb. Biotechnol.">
        <title>The involvement of multiple ABC transporters in daunorubicin efflux in Streptomyces coeruleorubidus.</title>
        <authorList>
            <person name="Dong J."/>
            <person name="Ning J."/>
            <person name="Tian Y."/>
            <person name="Li H."/>
            <person name="Chen H."/>
            <person name="Guan W."/>
        </authorList>
    </citation>
    <scope>NUCLEOTIDE SEQUENCE</scope>
    <source>
        <strain evidence="10">CICC 11043</strain>
    </source>
</reference>
<keyword evidence="2" id="KW-1003">Cell membrane</keyword>
<evidence type="ECO:0000313" key="10">
    <source>
        <dbReference type="EMBL" id="WOT35774.1"/>
    </source>
</evidence>
<dbReference type="KEGG" id="scoe:CP976_20980"/>
<reference evidence="9 11" key="1">
    <citation type="submission" date="2017-09" db="EMBL/GenBank/DDBJ databases">
        <authorList>
            <person name="Lee N."/>
            <person name="Cho B.-K."/>
        </authorList>
    </citation>
    <scope>NUCLEOTIDE SEQUENCE [LARGE SCALE GENOMIC DNA]</scope>
    <source>
        <strain evidence="9 11">ATCC 13740</strain>
    </source>
</reference>
<dbReference type="EMBL" id="CP023694">
    <property type="protein sequence ID" value="QEV26369.1"/>
    <property type="molecule type" value="Genomic_DNA"/>
</dbReference>
<evidence type="ECO:0000256" key="6">
    <source>
        <dbReference type="SAM" id="Phobius"/>
    </source>
</evidence>
<accession>A0A5J6I1J7</accession>
<feature type="domain" description="SHOCT" evidence="7">
    <location>
        <begin position="110"/>
        <end position="136"/>
    </location>
</feature>
<feature type="transmembrane region" description="Helical" evidence="6">
    <location>
        <begin position="12"/>
        <end position="32"/>
    </location>
</feature>
<feature type="domain" description="Cardiolipin synthase N-terminal" evidence="8">
    <location>
        <begin position="27"/>
        <end position="73"/>
    </location>
</feature>
<dbReference type="GeneID" id="91418540"/>
<sequence>MSAQTYLAYDYPLLSVFWSMLLFFLWIMWFVLLFRIVFDIFRDDEMSGWAKAGWLAFTVLLPFLGVFVYVIARGKNMGRREMAQARAQQEAFDARIREAAGSTGRSSSIDELAKLSDIRARGDITDEEFRRAKELVLTGHGPAEHAGSTARTPGR</sequence>
<dbReference type="GO" id="GO:0005886">
    <property type="term" value="C:plasma membrane"/>
    <property type="evidence" value="ECO:0007669"/>
    <property type="project" value="UniProtKB-SubCell"/>
</dbReference>
<dbReference type="InterPro" id="IPR018649">
    <property type="entry name" value="SHOCT"/>
</dbReference>
<organism evidence="9 11">
    <name type="scientific">Streptomyces coeruleorubidus</name>
    <dbReference type="NCBI Taxonomy" id="116188"/>
    <lineage>
        <taxon>Bacteria</taxon>
        <taxon>Bacillati</taxon>
        <taxon>Actinomycetota</taxon>
        <taxon>Actinomycetes</taxon>
        <taxon>Kitasatosporales</taxon>
        <taxon>Streptomycetaceae</taxon>
        <taxon>Streptomyces</taxon>
    </lineage>
</organism>
<dbReference type="Proteomes" id="UP000326598">
    <property type="component" value="Chromosome"/>
</dbReference>
<keyword evidence="5 6" id="KW-0472">Membrane</keyword>
<dbReference type="Pfam" id="PF13396">
    <property type="entry name" value="PLDc_N"/>
    <property type="match status" value="1"/>
</dbReference>
<gene>
    <name evidence="9" type="ORF">CP976_20980</name>
    <name evidence="10" type="ORF">R5U08_17265</name>
</gene>
<name>A0A5J6I1J7_STRC4</name>
<evidence type="ECO:0000256" key="4">
    <source>
        <dbReference type="ARBA" id="ARBA00022989"/>
    </source>
</evidence>